<dbReference type="InterPro" id="IPR012677">
    <property type="entry name" value="Nucleotide-bd_a/b_plait_sf"/>
</dbReference>
<feature type="compositionally biased region" description="Basic and acidic residues" evidence="2">
    <location>
        <begin position="600"/>
        <end position="618"/>
    </location>
</feature>
<dbReference type="InterPro" id="IPR035979">
    <property type="entry name" value="RBD_domain_sf"/>
</dbReference>
<feature type="domain" description="RRM" evidence="3">
    <location>
        <begin position="157"/>
        <end position="244"/>
    </location>
</feature>
<feature type="compositionally biased region" description="Basic and acidic residues" evidence="2">
    <location>
        <begin position="438"/>
        <end position="447"/>
    </location>
</feature>
<feature type="region of interest" description="Disordered" evidence="2">
    <location>
        <begin position="393"/>
        <end position="494"/>
    </location>
</feature>
<feature type="compositionally biased region" description="Basic and acidic residues" evidence="2">
    <location>
        <begin position="399"/>
        <end position="414"/>
    </location>
</feature>
<dbReference type="Gene3D" id="3.30.70.330">
    <property type="match status" value="1"/>
</dbReference>
<feature type="region of interest" description="Disordered" evidence="2">
    <location>
        <begin position="530"/>
        <end position="618"/>
    </location>
</feature>
<dbReference type="SMART" id="SM00360">
    <property type="entry name" value="RRM"/>
    <property type="match status" value="1"/>
</dbReference>
<reference evidence="4" key="1">
    <citation type="submission" date="2022-04" db="EMBL/GenBank/DDBJ databases">
        <title>Carnegiea gigantea Genome sequencing and assembly v2.</title>
        <authorList>
            <person name="Copetti D."/>
            <person name="Sanderson M.J."/>
            <person name="Burquez A."/>
            <person name="Wojciechowski M.F."/>
        </authorList>
    </citation>
    <scope>NUCLEOTIDE SEQUENCE</scope>
    <source>
        <strain evidence="4">SGP5-SGP5p</strain>
        <tissue evidence="4">Aerial part</tissue>
    </source>
</reference>
<comment type="caution">
    <text evidence="4">The sequence shown here is derived from an EMBL/GenBank/DDBJ whole genome shotgun (WGS) entry which is preliminary data.</text>
</comment>
<dbReference type="AlphaFoldDB" id="A0A9Q1QET5"/>
<feature type="compositionally biased region" description="Acidic residues" evidence="2">
    <location>
        <begin position="560"/>
        <end position="578"/>
    </location>
</feature>
<protein>
    <recommendedName>
        <fullName evidence="3">RRM domain-containing protein</fullName>
    </recommendedName>
</protein>
<organism evidence="4 5">
    <name type="scientific">Carnegiea gigantea</name>
    <dbReference type="NCBI Taxonomy" id="171969"/>
    <lineage>
        <taxon>Eukaryota</taxon>
        <taxon>Viridiplantae</taxon>
        <taxon>Streptophyta</taxon>
        <taxon>Embryophyta</taxon>
        <taxon>Tracheophyta</taxon>
        <taxon>Spermatophyta</taxon>
        <taxon>Magnoliopsida</taxon>
        <taxon>eudicotyledons</taxon>
        <taxon>Gunneridae</taxon>
        <taxon>Pentapetalae</taxon>
        <taxon>Caryophyllales</taxon>
        <taxon>Cactineae</taxon>
        <taxon>Cactaceae</taxon>
        <taxon>Cactoideae</taxon>
        <taxon>Echinocereeae</taxon>
        <taxon>Carnegiea</taxon>
    </lineage>
</organism>
<sequence>MDGPFMLQLDQEAPKKRDSAQFSGRNGFRLFARKEQQGSKLGGIELEKEADFVEDEGFEFDDEFDFDDDEVVDDDEEDADEMLPLDKMDARMKNRPKGFGVAKVYDTSIEDKLMEEIEQSRRAQLANINKLKNKSIEAKPTKDLKELKASEIVSGEIRVRINNLPKKMNVHRDLRSAFQGVHGIVNISPAVLGNKKTRDPVCKGFGFVDFKSVEDANRFVQMFSGQNVVFGKIQKRIKCEILESYNDSDKGLRQYVHRSTSEPRTAASEDEVDDDLTTEETEPLMQYLEDEDFDEDFDGGDAIDDIELLRASKEGDHDGMESEFESGRDSSSLKQKKKAKVEKTKSGTDRKPDKIPQLSIPGSAMRLKLRQRADLSEVFSRYGVDFKEALASKEISVASKDKGDQDSGIEEKDPSLQFGKDNDFDECFDGGDDIDDFELLRASKQGDDDGTESELEGEPESSSLKQKNKANGEKKRSGTDRKPDKIPQLSIPSSAIRLKLRERADLSELFSRYGVDFKEALALKEISVASEGIGDQDSDIDEKGSSLQFGEENDYSRYDEELDDEDDVENIESVEASEQEGNNRTESDTKATLPSVLSVHNEKTTGEVKKSEDEEKPNKIPAISVQELGELLRIRDPATLKELVSRLRAVQGRGDVDANVKDLLQFLGERAPKDFDKDVPDFSSLRRLKNGDNNVTKLRTAMAASNSSSSAKQEEKKTRAARKTSSVKKKGTKPSKLKVPGSAQRLKSRDKAKLTDVFSKYGGKGALSSKEKLDVL</sequence>
<feature type="region of interest" description="Disordered" evidence="2">
    <location>
        <begin position="1"/>
        <end position="22"/>
    </location>
</feature>
<dbReference type="EMBL" id="JAKOGI010000217">
    <property type="protein sequence ID" value="KAJ8439497.1"/>
    <property type="molecule type" value="Genomic_DNA"/>
</dbReference>
<dbReference type="PROSITE" id="PS50102">
    <property type="entry name" value="RRM"/>
    <property type="match status" value="1"/>
</dbReference>
<keyword evidence="5" id="KW-1185">Reference proteome</keyword>
<feature type="compositionally biased region" description="Basic residues" evidence="2">
    <location>
        <begin position="719"/>
        <end position="736"/>
    </location>
</feature>
<dbReference type="GO" id="GO:0003723">
    <property type="term" value="F:RNA binding"/>
    <property type="evidence" value="ECO:0007669"/>
    <property type="project" value="UniProtKB-UniRule"/>
</dbReference>
<feature type="compositionally biased region" description="Acidic residues" evidence="2">
    <location>
        <begin position="268"/>
        <end position="277"/>
    </location>
</feature>
<evidence type="ECO:0000256" key="1">
    <source>
        <dbReference type="PROSITE-ProRule" id="PRU00176"/>
    </source>
</evidence>
<feature type="region of interest" description="Disordered" evidence="2">
    <location>
        <begin position="701"/>
        <end position="751"/>
    </location>
</feature>
<dbReference type="Proteomes" id="UP001153076">
    <property type="component" value="Unassembled WGS sequence"/>
</dbReference>
<dbReference type="Pfam" id="PF00076">
    <property type="entry name" value="RRM_1"/>
    <property type="match status" value="1"/>
</dbReference>
<dbReference type="PANTHER" id="PTHR37200">
    <property type="entry name" value="RNA-BINDING (RRM/RBD/RNP MOTIFS) FAMILY PROTEIN"/>
    <property type="match status" value="1"/>
</dbReference>
<dbReference type="CDD" id="cd00590">
    <property type="entry name" value="RRM_SF"/>
    <property type="match status" value="1"/>
</dbReference>
<keyword evidence="1" id="KW-0694">RNA-binding</keyword>
<feature type="compositionally biased region" description="Acidic residues" evidence="2">
    <location>
        <begin position="423"/>
        <end position="437"/>
    </location>
</feature>
<dbReference type="OrthoDB" id="1912879at2759"/>
<evidence type="ECO:0000313" key="4">
    <source>
        <dbReference type="EMBL" id="KAJ8439497.1"/>
    </source>
</evidence>
<evidence type="ECO:0000259" key="3">
    <source>
        <dbReference type="PROSITE" id="PS50102"/>
    </source>
</evidence>
<proteinExistence type="predicted"/>
<feature type="compositionally biased region" description="Acidic residues" evidence="2">
    <location>
        <begin position="448"/>
        <end position="459"/>
    </location>
</feature>
<gene>
    <name evidence="4" type="ORF">Cgig2_007014</name>
</gene>
<name>A0A9Q1QET5_9CARY</name>
<accession>A0A9Q1QET5</accession>
<dbReference type="SUPFAM" id="SSF54928">
    <property type="entry name" value="RNA-binding domain, RBD"/>
    <property type="match status" value="1"/>
</dbReference>
<evidence type="ECO:0000256" key="2">
    <source>
        <dbReference type="SAM" id="MobiDB-lite"/>
    </source>
</evidence>
<dbReference type="PANTHER" id="PTHR37200:SF1">
    <property type="entry name" value="RNA-BINDING (RRM_RBD_RNP MOTIFS) FAMILY PROTEIN"/>
    <property type="match status" value="1"/>
</dbReference>
<evidence type="ECO:0000313" key="5">
    <source>
        <dbReference type="Proteomes" id="UP001153076"/>
    </source>
</evidence>
<feature type="region of interest" description="Disordered" evidence="2">
    <location>
        <begin position="312"/>
        <end position="362"/>
    </location>
</feature>
<feature type="region of interest" description="Disordered" evidence="2">
    <location>
        <begin position="256"/>
        <end position="277"/>
    </location>
</feature>
<dbReference type="InterPro" id="IPR000504">
    <property type="entry name" value="RRM_dom"/>
</dbReference>
<feature type="compositionally biased region" description="Basic and acidic residues" evidence="2">
    <location>
        <begin position="312"/>
        <end position="328"/>
    </location>
</feature>
<feature type="compositionally biased region" description="Basic and acidic residues" evidence="2">
    <location>
        <begin position="470"/>
        <end position="485"/>
    </location>
</feature>
<feature type="compositionally biased region" description="Low complexity" evidence="2">
    <location>
        <begin position="701"/>
        <end position="711"/>
    </location>
</feature>
<feature type="compositionally biased region" description="Basic and acidic residues" evidence="2">
    <location>
        <begin position="341"/>
        <end position="354"/>
    </location>
</feature>